<dbReference type="CDD" id="cd02440">
    <property type="entry name" value="AdoMet_MTases"/>
    <property type="match status" value="1"/>
</dbReference>
<dbReference type="Proteomes" id="UP001213799">
    <property type="component" value="Unassembled WGS sequence"/>
</dbReference>
<reference evidence="1" key="2">
    <citation type="submission" date="2023-01" db="EMBL/GenBank/DDBJ databases">
        <authorList>
            <person name="Petersen C."/>
        </authorList>
    </citation>
    <scope>NUCLEOTIDE SEQUENCE</scope>
    <source>
        <strain evidence="1">IBT 12815</strain>
    </source>
</reference>
<dbReference type="Gene3D" id="3.40.50.150">
    <property type="entry name" value="Vaccinia Virus protein VP39"/>
    <property type="match status" value="1"/>
</dbReference>
<gene>
    <name evidence="1" type="ORF">N7537_000040</name>
</gene>
<evidence type="ECO:0000313" key="2">
    <source>
        <dbReference type="Proteomes" id="UP001213799"/>
    </source>
</evidence>
<dbReference type="InterPro" id="IPR029063">
    <property type="entry name" value="SAM-dependent_MTases_sf"/>
</dbReference>
<evidence type="ECO:0008006" key="3">
    <source>
        <dbReference type="Google" id="ProtNLM"/>
    </source>
</evidence>
<dbReference type="SUPFAM" id="SSF53335">
    <property type="entry name" value="S-adenosyl-L-methionine-dependent methyltransferases"/>
    <property type="match status" value="1"/>
</dbReference>
<proteinExistence type="predicted"/>
<sequence length="222" mass="24769">MTRPDRYESIVHSYQDAYAKDPVVLKFINRALEYLPPKANILDSGCGTGNPVSMALSDAGHKVKGIDISPSMIAMSKENVPLGTFDVADMRTYRHPTEQPLDAIFNIRALFGKYREDIEGIIQNWGTWLQSNGLLCMVVLAADDYDPAKIVRSLDADGHAVTVTRKFMGKEGLNTLFSRAGWRNILAQNGFEIVDERMEIFVPPPEVDSDDAPQFCFIAQKL</sequence>
<name>A0AAD6H4P3_9EURO</name>
<comment type="caution">
    <text evidence="1">The sequence shown here is derived from an EMBL/GenBank/DDBJ whole genome shotgun (WGS) entry which is preliminary data.</text>
</comment>
<organism evidence="1 2">
    <name type="scientific">Penicillium hordei</name>
    <dbReference type="NCBI Taxonomy" id="40994"/>
    <lineage>
        <taxon>Eukaryota</taxon>
        <taxon>Fungi</taxon>
        <taxon>Dikarya</taxon>
        <taxon>Ascomycota</taxon>
        <taxon>Pezizomycotina</taxon>
        <taxon>Eurotiomycetes</taxon>
        <taxon>Eurotiomycetidae</taxon>
        <taxon>Eurotiales</taxon>
        <taxon>Aspergillaceae</taxon>
        <taxon>Penicillium</taxon>
    </lineage>
</organism>
<evidence type="ECO:0000313" key="1">
    <source>
        <dbReference type="EMBL" id="KAJ5614926.1"/>
    </source>
</evidence>
<dbReference type="EMBL" id="JAQJAE010000001">
    <property type="protein sequence ID" value="KAJ5614926.1"/>
    <property type="molecule type" value="Genomic_DNA"/>
</dbReference>
<dbReference type="PANTHER" id="PTHR43861">
    <property type="entry name" value="TRANS-ACONITATE 2-METHYLTRANSFERASE-RELATED"/>
    <property type="match status" value="1"/>
</dbReference>
<dbReference type="GeneID" id="81581340"/>
<dbReference type="RefSeq" id="XP_056756093.1">
    <property type="nucleotide sequence ID" value="XM_056891098.1"/>
</dbReference>
<dbReference type="AlphaFoldDB" id="A0AAD6H4P3"/>
<dbReference type="PANTHER" id="PTHR43861:SF1">
    <property type="entry name" value="TRANS-ACONITATE 2-METHYLTRANSFERASE"/>
    <property type="match status" value="1"/>
</dbReference>
<reference evidence="1" key="1">
    <citation type="journal article" date="2023" name="IMA Fungus">
        <title>Comparative genomic study of the Penicillium genus elucidates a diverse pangenome and 15 lateral gene transfer events.</title>
        <authorList>
            <person name="Petersen C."/>
            <person name="Sorensen T."/>
            <person name="Nielsen M.R."/>
            <person name="Sondergaard T.E."/>
            <person name="Sorensen J.L."/>
            <person name="Fitzpatrick D.A."/>
            <person name="Frisvad J.C."/>
            <person name="Nielsen K.L."/>
        </authorList>
    </citation>
    <scope>NUCLEOTIDE SEQUENCE</scope>
    <source>
        <strain evidence="1">IBT 12815</strain>
    </source>
</reference>
<protein>
    <recommendedName>
        <fullName evidence="3">Methyltransferase domain-containing protein</fullName>
    </recommendedName>
</protein>
<keyword evidence="2" id="KW-1185">Reference proteome</keyword>
<dbReference type="Pfam" id="PF13489">
    <property type="entry name" value="Methyltransf_23"/>
    <property type="match status" value="1"/>
</dbReference>
<accession>A0AAD6H4P3</accession>